<reference evidence="1" key="1">
    <citation type="submission" date="2012-07" db="EMBL/GenBank/DDBJ databases">
        <authorList>
            <person name="Cummings C."/>
        </authorList>
    </citation>
    <scope>NUCLEOTIDE SEQUENCE</scope>
    <source>
        <strain evidence="1">1330</strain>
    </source>
</reference>
<dbReference type="InterPro" id="IPR052534">
    <property type="entry name" value="Extracell_DNA_Util/SecSys_Comp"/>
</dbReference>
<dbReference type="STRING" id="1073999.AFK62_18545"/>
<evidence type="ECO:0008006" key="3">
    <source>
        <dbReference type="Google" id="ProtNLM"/>
    </source>
</evidence>
<evidence type="ECO:0000313" key="1">
    <source>
        <dbReference type="EMBL" id="CCJ72553.1"/>
    </source>
</evidence>
<dbReference type="Proteomes" id="UP000009340">
    <property type="component" value="Unassembled WGS sequence"/>
</dbReference>
<dbReference type="Pfam" id="PF05137">
    <property type="entry name" value="PilN"/>
    <property type="match status" value="1"/>
</dbReference>
<dbReference type="eggNOG" id="COG3166">
    <property type="taxonomic scope" value="Bacteria"/>
</dbReference>
<gene>
    <name evidence="1" type="ORF">BN137_1921</name>
</gene>
<dbReference type="InterPro" id="IPR007813">
    <property type="entry name" value="PilN"/>
</dbReference>
<organism evidence="1 2">
    <name type="scientific">Cronobacter condimenti 1330</name>
    <dbReference type="NCBI Taxonomy" id="1073999"/>
    <lineage>
        <taxon>Bacteria</taxon>
        <taxon>Pseudomonadati</taxon>
        <taxon>Pseudomonadota</taxon>
        <taxon>Gammaproteobacteria</taxon>
        <taxon>Enterobacterales</taxon>
        <taxon>Enterobacteriaceae</taxon>
        <taxon>Cronobacter</taxon>
    </lineage>
</organism>
<evidence type="ECO:0000313" key="2">
    <source>
        <dbReference type="Proteomes" id="UP000009340"/>
    </source>
</evidence>
<dbReference type="EMBL" id="CAKW01000068">
    <property type="protein sequence ID" value="CCJ72553.1"/>
    <property type="molecule type" value="Genomic_DNA"/>
</dbReference>
<dbReference type="PANTHER" id="PTHR40278:SF1">
    <property type="entry name" value="DNA UTILIZATION PROTEIN HOFN"/>
    <property type="match status" value="1"/>
</dbReference>
<proteinExistence type="predicted"/>
<name>K8A026_9ENTR</name>
<dbReference type="AlphaFoldDB" id="K8A026"/>
<sequence>MRRRTRLIHWGSFFTFAALAAVLATGFAHGILARQLRAFEQRAEKQANAITGYKTTLREARRAAQTYEALRLRWQRRESHRQSVAAWEQRLQTLADTLPDSLWLTALRFHDDRLELTGNAYDAQALPGFEETLQRLTPFTRLAPGEMRREKEGYWRFHLSLHKDPGDAITD</sequence>
<dbReference type="PANTHER" id="PTHR40278">
    <property type="entry name" value="DNA UTILIZATION PROTEIN HOFN"/>
    <property type="match status" value="1"/>
</dbReference>
<protein>
    <recommendedName>
        <fullName evidence="3">Type IV pilus biogenesis protein PilN</fullName>
    </recommendedName>
</protein>
<comment type="caution">
    <text evidence="1">The sequence shown here is derived from an EMBL/GenBank/DDBJ whole genome shotgun (WGS) entry which is preliminary data.</text>
</comment>
<accession>K8A026</accession>